<evidence type="ECO:0000256" key="7">
    <source>
        <dbReference type="ARBA" id="ARBA00023239"/>
    </source>
</evidence>
<evidence type="ECO:0000256" key="5">
    <source>
        <dbReference type="ARBA" id="ARBA00023124"/>
    </source>
</evidence>
<evidence type="ECO:0000256" key="6">
    <source>
        <dbReference type="ARBA" id="ARBA00023125"/>
    </source>
</evidence>
<organism evidence="8">
    <name type="scientific">freshwater metagenome</name>
    <dbReference type="NCBI Taxonomy" id="449393"/>
    <lineage>
        <taxon>unclassified sequences</taxon>
        <taxon>metagenomes</taxon>
        <taxon>ecological metagenomes</taxon>
    </lineage>
</organism>
<keyword evidence="3" id="KW-0227">DNA damage</keyword>
<dbReference type="InterPro" id="IPR003738">
    <property type="entry name" value="SRAP"/>
</dbReference>
<dbReference type="PANTHER" id="PTHR13604">
    <property type="entry name" value="DC12-RELATED"/>
    <property type="match status" value="1"/>
</dbReference>
<dbReference type="GO" id="GO:0008233">
    <property type="term" value="F:peptidase activity"/>
    <property type="evidence" value="ECO:0007669"/>
    <property type="project" value="UniProtKB-KW"/>
</dbReference>
<dbReference type="EMBL" id="CAFBLW010000092">
    <property type="protein sequence ID" value="CAB4880225.1"/>
    <property type="molecule type" value="Genomic_DNA"/>
</dbReference>
<keyword evidence="5" id="KW-0190">Covalent protein-DNA linkage</keyword>
<keyword evidence="7" id="KW-0456">Lyase</keyword>
<dbReference type="Pfam" id="PF02586">
    <property type="entry name" value="SRAP"/>
    <property type="match status" value="1"/>
</dbReference>
<name>A0A6J7EG23_9ZZZZ</name>
<protein>
    <submittedName>
        <fullName evidence="8">Unannotated protein</fullName>
    </submittedName>
</protein>
<dbReference type="PANTHER" id="PTHR13604:SF0">
    <property type="entry name" value="ABASIC SITE PROCESSING PROTEIN HMCES"/>
    <property type="match status" value="1"/>
</dbReference>
<dbReference type="InterPro" id="IPR036590">
    <property type="entry name" value="SRAP-like"/>
</dbReference>
<reference evidence="8" key="1">
    <citation type="submission" date="2020-05" db="EMBL/GenBank/DDBJ databases">
        <authorList>
            <person name="Chiriac C."/>
            <person name="Salcher M."/>
            <person name="Ghai R."/>
            <person name="Kavagutti S V."/>
        </authorList>
    </citation>
    <scope>NUCLEOTIDE SEQUENCE</scope>
</reference>
<accession>A0A6J7EG23</accession>
<keyword evidence="2" id="KW-0645">Protease</keyword>
<keyword evidence="6" id="KW-0238">DNA-binding</keyword>
<evidence type="ECO:0000256" key="3">
    <source>
        <dbReference type="ARBA" id="ARBA00022763"/>
    </source>
</evidence>
<evidence type="ECO:0000256" key="2">
    <source>
        <dbReference type="ARBA" id="ARBA00022670"/>
    </source>
</evidence>
<dbReference type="GO" id="GO:0106300">
    <property type="term" value="P:protein-DNA covalent cross-linking repair"/>
    <property type="evidence" value="ECO:0007669"/>
    <property type="project" value="InterPro"/>
</dbReference>
<dbReference type="GO" id="GO:0006508">
    <property type="term" value="P:proteolysis"/>
    <property type="evidence" value="ECO:0007669"/>
    <property type="project" value="UniProtKB-KW"/>
</dbReference>
<dbReference type="GO" id="GO:0003697">
    <property type="term" value="F:single-stranded DNA binding"/>
    <property type="evidence" value="ECO:0007669"/>
    <property type="project" value="InterPro"/>
</dbReference>
<evidence type="ECO:0000256" key="1">
    <source>
        <dbReference type="ARBA" id="ARBA00008136"/>
    </source>
</evidence>
<sequence length="242" mass="26888">MCGRYALSASAEDIALQFDAENKPDAFIPAQWNISPTQPILIVNGTNPSGEKREVSKVLWGLVPSWSEDTSRASNAINARVESISDKPSFRSAFRKRRCIIPATGYFEWATELGQYKPKQPFYIYNEDNSLLAMAGIYEEWINPVTRNPLTSAAIITRESVGVIAPIHHRMPVLLPKDRWATWLSTDSLNESEVQEYLALLETPKPDAGLVFRPVSSAVNNARNVGPELIAGVELGEPETLF</sequence>
<evidence type="ECO:0000256" key="4">
    <source>
        <dbReference type="ARBA" id="ARBA00022801"/>
    </source>
</evidence>
<proteinExistence type="inferred from homology"/>
<dbReference type="AlphaFoldDB" id="A0A6J7EG23"/>
<gene>
    <name evidence="8" type="ORF">UFOPK3461_00896</name>
</gene>
<keyword evidence="4" id="KW-0378">Hydrolase</keyword>
<dbReference type="GO" id="GO:0016829">
    <property type="term" value="F:lyase activity"/>
    <property type="evidence" value="ECO:0007669"/>
    <property type="project" value="UniProtKB-KW"/>
</dbReference>
<dbReference type="SUPFAM" id="SSF143081">
    <property type="entry name" value="BB1717-like"/>
    <property type="match status" value="1"/>
</dbReference>
<evidence type="ECO:0000313" key="8">
    <source>
        <dbReference type="EMBL" id="CAB4880225.1"/>
    </source>
</evidence>
<comment type="similarity">
    <text evidence="1">Belongs to the SOS response-associated peptidase family.</text>
</comment>
<dbReference type="Gene3D" id="3.90.1680.10">
    <property type="entry name" value="SOS response associated peptidase-like"/>
    <property type="match status" value="1"/>
</dbReference>